<feature type="region of interest" description="Disordered" evidence="1">
    <location>
        <begin position="49"/>
        <end position="93"/>
    </location>
</feature>
<dbReference type="RefSeq" id="WP_307158439.1">
    <property type="nucleotide sequence ID" value="NZ_JAUSWH010000007.1"/>
</dbReference>
<accession>A0ABU0IG67</accession>
<name>A0ABU0IG67_9HYPH</name>
<gene>
    <name evidence="2" type="ORF">QO005_002587</name>
</gene>
<proteinExistence type="predicted"/>
<feature type="compositionally biased region" description="Low complexity" evidence="1">
    <location>
        <begin position="69"/>
        <end position="82"/>
    </location>
</feature>
<evidence type="ECO:0000256" key="1">
    <source>
        <dbReference type="SAM" id="MobiDB-lite"/>
    </source>
</evidence>
<evidence type="ECO:0008006" key="4">
    <source>
        <dbReference type="Google" id="ProtNLM"/>
    </source>
</evidence>
<comment type="caution">
    <text evidence="2">The sequence shown here is derived from an EMBL/GenBank/DDBJ whole genome shotgun (WGS) entry which is preliminary data.</text>
</comment>
<protein>
    <recommendedName>
        <fullName evidence="4">Cold-shock protein</fullName>
    </recommendedName>
</protein>
<evidence type="ECO:0000313" key="2">
    <source>
        <dbReference type="EMBL" id="MDQ0456246.1"/>
    </source>
</evidence>
<evidence type="ECO:0000313" key="3">
    <source>
        <dbReference type="Proteomes" id="UP001235269"/>
    </source>
</evidence>
<sequence>MARIRYSPGDTILLKPNLLRNNRLGGAARVVAVLPENQGAAHYRVRFQNENFDRNVSQEDIDSTATPRSGSGSPHPGASGSSWINQNSIRTKK</sequence>
<keyword evidence="3" id="KW-1185">Reference proteome</keyword>
<dbReference type="Proteomes" id="UP001235269">
    <property type="component" value="Unassembled WGS sequence"/>
</dbReference>
<dbReference type="EMBL" id="JAUSWH010000007">
    <property type="protein sequence ID" value="MDQ0456246.1"/>
    <property type="molecule type" value="Genomic_DNA"/>
</dbReference>
<organism evidence="2 3">
    <name type="scientific">Rhizobium paknamense</name>
    <dbReference type="NCBI Taxonomy" id="1206817"/>
    <lineage>
        <taxon>Bacteria</taxon>
        <taxon>Pseudomonadati</taxon>
        <taxon>Pseudomonadota</taxon>
        <taxon>Alphaproteobacteria</taxon>
        <taxon>Hyphomicrobiales</taxon>
        <taxon>Rhizobiaceae</taxon>
        <taxon>Rhizobium/Agrobacterium group</taxon>
        <taxon>Rhizobium</taxon>
    </lineage>
</organism>
<reference evidence="2 3" key="1">
    <citation type="submission" date="2023-07" db="EMBL/GenBank/DDBJ databases">
        <title>Genomic Encyclopedia of Type Strains, Phase IV (KMG-IV): sequencing the most valuable type-strain genomes for metagenomic binning, comparative biology and taxonomic classification.</title>
        <authorList>
            <person name="Goeker M."/>
        </authorList>
    </citation>
    <scope>NUCLEOTIDE SEQUENCE [LARGE SCALE GENOMIC DNA]</scope>
    <source>
        <strain evidence="2 3">DSM 100301</strain>
    </source>
</reference>
<feature type="compositionally biased region" description="Polar residues" evidence="1">
    <location>
        <begin position="83"/>
        <end position="93"/>
    </location>
</feature>